<accession>A0A4S8JJW7</accession>
<dbReference type="InterPro" id="IPR011051">
    <property type="entry name" value="RmlC_Cupin_sf"/>
</dbReference>
<evidence type="ECO:0000259" key="1">
    <source>
        <dbReference type="SMART" id="SM00835"/>
    </source>
</evidence>
<dbReference type="InterPro" id="IPR006045">
    <property type="entry name" value="Cupin_1"/>
</dbReference>
<dbReference type="PANTHER" id="PTHR31189">
    <property type="entry name" value="OS03G0336100 PROTEIN-RELATED"/>
    <property type="match status" value="1"/>
</dbReference>
<dbReference type="InterPro" id="IPR014710">
    <property type="entry name" value="RmlC-like_jellyroll"/>
</dbReference>
<protein>
    <recommendedName>
        <fullName evidence="1">Cupin type-1 domain-containing protein</fullName>
    </recommendedName>
</protein>
<organism evidence="2 3">
    <name type="scientific">Musa balbisiana</name>
    <name type="common">Banana</name>
    <dbReference type="NCBI Taxonomy" id="52838"/>
    <lineage>
        <taxon>Eukaryota</taxon>
        <taxon>Viridiplantae</taxon>
        <taxon>Streptophyta</taxon>
        <taxon>Embryophyta</taxon>
        <taxon>Tracheophyta</taxon>
        <taxon>Spermatophyta</taxon>
        <taxon>Magnoliopsida</taxon>
        <taxon>Liliopsida</taxon>
        <taxon>Zingiberales</taxon>
        <taxon>Musaceae</taxon>
        <taxon>Musa</taxon>
    </lineage>
</organism>
<dbReference type="EMBL" id="PYDT01000004">
    <property type="protein sequence ID" value="THU62417.1"/>
    <property type="molecule type" value="Genomic_DNA"/>
</dbReference>
<dbReference type="PANTHER" id="PTHR31189:SF62">
    <property type="entry name" value="OS01G0976200 PROTEIN"/>
    <property type="match status" value="1"/>
</dbReference>
<name>A0A4S8JJW7_MUSBA</name>
<dbReference type="AlphaFoldDB" id="A0A4S8JJW7"/>
<dbReference type="Pfam" id="PF00190">
    <property type="entry name" value="Cupin_1"/>
    <property type="match status" value="2"/>
</dbReference>
<keyword evidence="3" id="KW-1185">Reference proteome</keyword>
<sequence length="343" mass="36748">MADKTEAEGNGASAADTTTTHEDGLIDFPFKLEPQCLLLPHYADSSKVGYVLEGRAVVGVILPGETKERAVLIKKGDVITVPKETFTWWYNDGDTGFSIIYLGDAAAGLTQGLFTYFLVAGQAAVHNGFSTDFLAKACGVNQEAAAKLFSSQTGIQIIKPEKKLCVKTHDRDRHGIVLHEDSARFSNHVPCGGHVVSMTKDNLAALEGLFRFSINITKLEPNAMRVPGFFPAIQLVYITRGSGQVQISGVNGATIMDKEVAAGCVFVVQKFYVMAAVAGSEGLEWFSIITSERPIFHPVVGKTSPLSLTNADVLEASLGVTSDLLKLVRAHGSSHDVIVAPPK</sequence>
<evidence type="ECO:0000313" key="3">
    <source>
        <dbReference type="Proteomes" id="UP000317650"/>
    </source>
</evidence>
<dbReference type="SUPFAM" id="SSF51182">
    <property type="entry name" value="RmlC-like cupins"/>
    <property type="match status" value="1"/>
</dbReference>
<comment type="caution">
    <text evidence="2">The sequence shown here is derived from an EMBL/GenBank/DDBJ whole genome shotgun (WGS) entry which is preliminary data.</text>
</comment>
<dbReference type="SMART" id="SM00835">
    <property type="entry name" value="Cupin_1"/>
    <property type="match status" value="2"/>
</dbReference>
<feature type="domain" description="Cupin type-1" evidence="1">
    <location>
        <begin position="2"/>
        <end position="146"/>
    </location>
</feature>
<dbReference type="Proteomes" id="UP000317650">
    <property type="component" value="Chromosome 1"/>
</dbReference>
<evidence type="ECO:0000313" key="2">
    <source>
        <dbReference type="EMBL" id="THU62417.1"/>
    </source>
</evidence>
<reference evidence="2 3" key="1">
    <citation type="journal article" date="2019" name="Nat. Plants">
        <title>Genome sequencing of Musa balbisiana reveals subgenome evolution and function divergence in polyploid bananas.</title>
        <authorList>
            <person name="Yao X."/>
        </authorList>
    </citation>
    <scope>NUCLEOTIDE SEQUENCE [LARGE SCALE GENOMIC DNA]</scope>
    <source>
        <strain evidence="3">cv. DH-PKW</strain>
        <tissue evidence="2">Leaves</tissue>
    </source>
</reference>
<feature type="domain" description="Cupin type-1" evidence="1">
    <location>
        <begin position="185"/>
        <end position="326"/>
    </location>
</feature>
<dbReference type="Gene3D" id="2.60.120.10">
    <property type="entry name" value="Jelly Rolls"/>
    <property type="match status" value="2"/>
</dbReference>
<proteinExistence type="predicted"/>
<gene>
    <name evidence="2" type="ORF">C4D60_Mb01t04940</name>
</gene>
<dbReference type="InterPro" id="IPR050253">
    <property type="entry name" value="Seed_Storage-Functional"/>
</dbReference>
<dbReference type="CDD" id="cd02243">
    <property type="entry name" value="cupin_11S_legumin_C"/>
    <property type="match status" value="1"/>
</dbReference>